<sequence length="317" mass="33765">MSASASATEAHYAHRRVLIAIDVSAASERALAYAERMLHANAFVHLVSIAENPRTLVPLGSHAMSFLHAARNELLKDAADCLSRAQRTMTRRTDIVVSTEVVDLSAHGGDIVDALTDRAQTWQADLAIVGTRQHHGVRRWIEGAVSGPLAARIGCPLLIVPEGFVPNADALPRRILFAVDGSGPALDALRVGLQFATPGAELRALYVVDRAVSLGDFVPIDTVERALNAEGDTALREATAMLVAITAHAHAHLTQTDQAAPDVPHAIVREAVEWHADLTVMGTHGRRGIAGWALGSVAERVARITKTPLLLVNANPA</sequence>
<keyword evidence="4" id="KW-1185">Reference proteome</keyword>
<dbReference type="Pfam" id="PF00582">
    <property type="entry name" value="Usp"/>
    <property type="match status" value="2"/>
</dbReference>
<protein>
    <submittedName>
        <fullName evidence="3">Universal stress protein UspA</fullName>
    </submittedName>
</protein>
<dbReference type="RefSeq" id="WP_012218215.1">
    <property type="nucleotide sequence ID" value="NC_010087.1"/>
</dbReference>
<gene>
    <name evidence="3" type="ordered locus">BMULJ_05665</name>
</gene>
<evidence type="ECO:0000313" key="3">
    <source>
        <dbReference type="EMBL" id="BAG47490.1"/>
    </source>
</evidence>
<dbReference type="KEGG" id="bmu:Bmul_5859"/>
<dbReference type="AlphaFoldDB" id="A0A0H3KQL4"/>
<evidence type="ECO:0000313" key="4">
    <source>
        <dbReference type="Proteomes" id="UP000008815"/>
    </source>
</evidence>
<dbReference type="Proteomes" id="UP000008815">
    <property type="component" value="Chromosome 3"/>
</dbReference>
<comment type="similarity">
    <text evidence="1">Belongs to the universal stress protein A family.</text>
</comment>
<dbReference type="GeneID" id="93169252"/>
<dbReference type="SUPFAM" id="SSF52402">
    <property type="entry name" value="Adenine nucleotide alpha hydrolases-like"/>
    <property type="match status" value="2"/>
</dbReference>
<feature type="domain" description="UspA" evidence="2">
    <location>
        <begin position="15"/>
        <end position="161"/>
    </location>
</feature>
<dbReference type="Gene3D" id="3.40.50.620">
    <property type="entry name" value="HUPs"/>
    <property type="match status" value="2"/>
</dbReference>
<reference evidence="3 4" key="1">
    <citation type="submission" date="2007-04" db="EMBL/GenBank/DDBJ databases">
        <title>Complete genome sequence of Burkholderia multivorans ATCC 17616.</title>
        <authorList>
            <person name="Ohtsubo Y."/>
            <person name="Yamashita A."/>
            <person name="Kurokawa K."/>
            <person name="Takami H."/>
            <person name="Yuhara S."/>
            <person name="Nishiyama E."/>
            <person name="Endo R."/>
            <person name="Miyazaki R."/>
            <person name="Ono A."/>
            <person name="Yano K."/>
            <person name="Ito M."/>
            <person name="Sota M."/>
            <person name="Yuji N."/>
            <person name="Hattori M."/>
            <person name="Tsuda M."/>
        </authorList>
    </citation>
    <scope>NUCLEOTIDE SEQUENCE [LARGE SCALE GENOMIC DNA]</scope>
    <source>
        <strain evidence="4">ATCC 17616 / 249</strain>
    </source>
</reference>
<proteinExistence type="inferred from homology"/>
<dbReference type="InterPro" id="IPR006015">
    <property type="entry name" value="Universal_stress_UspA"/>
</dbReference>
<dbReference type="eggNOG" id="COG0589">
    <property type="taxonomic scope" value="Bacteria"/>
</dbReference>
<dbReference type="EMBL" id="AP009387">
    <property type="protein sequence ID" value="BAG47490.1"/>
    <property type="molecule type" value="Genomic_DNA"/>
</dbReference>
<evidence type="ECO:0000259" key="2">
    <source>
        <dbReference type="Pfam" id="PF00582"/>
    </source>
</evidence>
<dbReference type="InterPro" id="IPR006016">
    <property type="entry name" value="UspA"/>
</dbReference>
<dbReference type="InterPro" id="IPR014729">
    <property type="entry name" value="Rossmann-like_a/b/a_fold"/>
</dbReference>
<dbReference type="PANTHER" id="PTHR46268">
    <property type="entry name" value="STRESS RESPONSE PROTEIN NHAX"/>
    <property type="match status" value="1"/>
</dbReference>
<accession>A0A0H3KQL4</accession>
<dbReference type="KEGG" id="bmj:BMULJ_05665"/>
<dbReference type="PANTHER" id="PTHR46268:SF15">
    <property type="entry name" value="UNIVERSAL STRESS PROTEIN HP_0031"/>
    <property type="match status" value="1"/>
</dbReference>
<organism evidence="3 4">
    <name type="scientific">Burkholderia multivorans (strain ATCC 17616 / 249)</name>
    <dbReference type="NCBI Taxonomy" id="395019"/>
    <lineage>
        <taxon>Bacteria</taxon>
        <taxon>Pseudomonadati</taxon>
        <taxon>Pseudomonadota</taxon>
        <taxon>Betaproteobacteria</taxon>
        <taxon>Burkholderiales</taxon>
        <taxon>Burkholderiaceae</taxon>
        <taxon>Burkholderia</taxon>
        <taxon>Burkholderia cepacia complex</taxon>
    </lineage>
</organism>
<dbReference type="STRING" id="395019.BMULJ_05665"/>
<dbReference type="CDD" id="cd00293">
    <property type="entry name" value="USP-like"/>
    <property type="match status" value="1"/>
</dbReference>
<name>A0A0H3KQL4_BURM1</name>
<feature type="domain" description="UspA" evidence="2">
    <location>
        <begin position="173"/>
        <end position="312"/>
    </location>
</feature>
<dbReference type="HOGENOM" id="CLU_049301_2_1_4"/>
<evidence type="ECO:0000256" key="1">
    <source>
        <dbReference type="ARBA" id="ARBA00008791"/>
    </source>
</evidence>
<dbReference type="PRINTS" id="PR01438">
    <property type="entry name" value="UNVRSLSTRESS"/>
</dbReference>